<protein>
    <submittedName>
        <fullName evidence="4">Protein SCO1/2</fullName>
    </submittedName>
</protein>
<dbReference type="EMBL" id="FRAU01000004">
    <property type="protein sequence ID" value="SHK59765.1"/>
    <property type="molecule type" value="Genomic_DNA"/>
</dbReference>
<dbReference type="STRING" id="633813.SAMN04488087_1512"/>
<evidence type="ECO:0000256" key="2">
    <source>
        <dbReference type="SAM" id="Phobius"/>
    </source>
</evidence>
<feature type="transmembrane region" description="Helical" evidence="2">
    <location>
        <begin position="243"/>
        <end position="263"/>
    </location>
</feature>
<name>A0A1M6TRZ8_9BACT</name>
<dbReference type="Proteomes" id="UP000185812">
    <property type="component" value="Unassembled WGS sequence"/>
</dbReference>
<accession>A0A1M6TRZ8</accession>
<reference evidence="5" key="1">
    <citation type="submission" date="2016-11" db="EMBL/GenBank/DDBJ databases">
        <authorList>
            <person name="Varghese N."/>
            <person name="Submissions S."/>
        </authorList>
    </citation>
    <scope>NUCLEOTIDE SEQUENCE [LARGE SCALE GENOMIC DNA]</scope>
    <source>
        <strain evidence="5">DSM 22212</strain>
    </source>
</reference>
<evidence type="ECO:0000313" key="4">
    <source>
        <dbReference type="EMBL" id="SHK59765.1"/>
    </source>
</evidence>
<keyword evidence="2" id="KW-0472">Membrane</keyword>
<dbReference type="CDD" id="cd02968">
    <property type="entry name" value="SCO"/>
    <property type="match status" value="1"/>
</dbReference>
<dbReference type="PANTHER" id="PTHR12151:SF8">
    <property type="entry name" value="THIOREDOXIN DOMAIN-CONTAINING PROTEIN"/>
    <property type="match status" value="1"/>
</dbReference>
<evidence type="ECO:0000256" key="1">
    <source>
        <dbReference type="ARBA" id="ARBA00010996"/>
    </source>
</evidence>
<dbReference type="PANTHER" id="PTHR12151">
    <property type="entry name" value="ELECTRON TRANSPORT PROTIN SCO1/SENC FAMILY MEMBER"/>
    <property type="match status" value="1"/>
</dbReference>
<dbReference type="InterPro" id="IPR036249">
    <property type="entry name" value="Thioredoxin-like_sf"/>
</dbReference>
<dbReference type="RefSeq" id="WP_072715366.1">
    <property type="nucleotide sequence ID" value="NZ_FRAU01000004.1"/>
</dbReference>
<dbReference type="SUPFAM" id="SSF52833">
    <property type="entry name" value="Thioredoxin-like"/>
    <property type="match status" value="1"/>
</dbReference>
<feature type="chain" id="PRO_5013020028" evidence="3">
    <location>
        <begin position="25"/>
        <end position="278"/>
    </location>
</feature>
<keyword evidence="2" id="KW-1133">Transmembrane helix</keyword>
<gene>
    <name evidence="4" type="ORF">SAMN04488087_1512</name>
</gene>
<dbReference type="InterPro" id="IPR003782">
    <property type="entry name" value="SCO1/SenC"/>
</dbReference>
<proteinExistence type="inferred from homology"/>
<feature type="signal peptide" evidence="3">
    <location>
        <begin position="1"/>
        <end position="24"/>
    </location>
</feature>
<dbReference type="AlphaFoldDB" id="A0A1M6TRZ8"/>
<keyword evidence="3" id="KW-0732">Signal</keyword>
<dbReference type="Pfam" id="PF02630">
    <property type="entry name" value="SCO1-SenC"/>
    <property type="match status" value="1"/>
</dbReference>
<dbReference type="OrthoDB" id="9811998at2"/>
<sequence>MRWWGKAWWLVWSLSALGALSAWAQRSGQQLAVFEGVGIEEQLGARIPLDLTFFDEEGQPVALREFFDGRRPVLLALVYHDCPMLCNLVLDGLTRTLQQMSWTPGDQFEVLAVSFNHRETPEQARRQKIHYLEMLGKPAAGAGWHFLTGDSTTIRALTDAVGFYFRWVPEKQQFAHPAALIFLSGEGKISRYLYGLEHDPGDVRKALVEASEGRVGTVIDQVLLYCFQYDPNENSYVANAFNIMRLGGVVTMVVLGITLFLFWRRERRRQQETLHPAG</sequence>
<comment type="similarity">
    <text evidence="1">Belongs to the SCO1/2 family.</text>
</comment>
<keyword evidence="2" id="KW-0812">Transmembrane</keyword>
<dbReference type="Gene3D" id="3.40.30.10">
    <property type="entry name" value="Glutaredoxin"/>
    <property type="match status" value="1"/>
</dbReference>
<evidence type="ECO:0000313" key="5">
    <source>
        <dbReference type="Proteomes" id="UP000185812"/>
    </source>
</evidence>
<keyword evidence="5" id="KW-1185">Reference proteome</keyword>
<organism evidence="4 5">
    <name type="scientific">Rhodothermus profundi</name>
    <dbReference type="NCBI Taxonomy" id="633813"/>
    <lineage>
        <taxon>Bacteria</taxon>
        <taxon>Pseudomonadati</taxon>
        <taxon>Rhodothermota</taxon>
        <taxon>Rhodothermia</taxon>
        <taxon>Rhodothermales</taxon>
        <taxon>Rhodothermaceae</taxon>
        <taxon>Rhodothermus</taxon>
    </lineage>
</organism>
<evidence type="ECO:0000256" key="3">
    <source>
        <dbReference type="SAM" id="SignalP"/>
    </source>
</evidence>